<evidence type="ECO:0000259" key="2">
    <source>
        <dbReference type="Pfam" id="PF02517"/>
    </source>
</evidence>
<sequence length="294" mass="31408">MLTNWIRTHRLVSFFLLTYAISWSLNGVVIALQMEPSWTRWILSGFLSASGPAIAAAIVVHVSDDDLRVWARGIVHWRVHPKWYVAAIGIPAAIALSAGAIAALLGGPIDFGAFSPNLLTLAFGILLGTFIGGGQEEIGWRGFAQPELQQRYGGLVAAIVIGVLWGGWHLPLFFDPTAPHAQWPLASQLSYFVGIIGFSVLLAWVYNGSGGSILLVMIMHGSENALGALVPLDVDLVIVDGVPDWGLLVSLNVSHVAVTWVFALVVLMVVGTGLRATRLSAAGATGTTRQDERV</sequence>
<feature type="transmembrane region" description="Helical" evidence="1">
    <location>
        <begin position="83"/>
        <end position="105"/>
    </location>
</feature>
<evidence type="ECO:0000256" key="1">
    <source>
        <dbReference type="SAM" id="Phobius"/>
    </source>
</evidence>
<feature type="transmembrane region" description="Helical" evidence="1">
    <location>
        <begin position="38"/>
        <end position="62"/>
    </location>
</feature>
<dbReference type="OrthoDB" id="28575at2157"/>
<feature type="transmembrane region" description="Helical" evidence="1">
    <location>
        <begin position="252"/>
        <end position="270"/>
    </location>
</feature>
<name>A0A3N6MF96_NATCH</name>
<dbReference type="GO" id="GO:0004175">
    <property type="term" value="F:endopeptidase activity"/>
    <property type="evidence" value="ECO:0007669"/>
    <property type="project" value="UniProtKB-ARBA"/>
</dbReference>
<keyword evidence="3" id="KW-0378">Hydrolase</keyword>
<keyword evidence="4" id="KW-1185">Reference proteome</keyword>
<dbReference type="InterPro" id="IPR042150">
    <property type="entry name" value="MmRce1-like"/>
</dbReference>
<dbReference type="InterPro" id="IPR003675">
    <property type="entry name" value="Rce1/LyrA-like_dom"/>
</dbReference>
<dbReference type="Proteomes" id="UP000281431">
    <property type="component" value="Unassembled WGS sequence"/>
</dbReference>
<dbReference type="EMBL" id="REFZ01000008">
    <property type="protein sequence ID" value="RQG99584.1"/>
    <property type="molecule type" value="Genomic_DNA"/>
</dbReference>
<dbReference type="PANTHER" id="PTHR35797:SF1">
    <property type="entry name" value="PROTEASE"/>
    <property type="match status" value="1"/>
</dbReference>
<evidence type="ECO:0000313" key="4">
    <source>
        <dbReference type="Proteomes" id="UP000281431"/>
    </source>
</evidence>
<keyword evidence="1" id="KW-1133">Transmembrane helix</keyword>
<keyword evidence="1" id="KW-0472">Membrane</keyword>
<proteinExistence type="predicted"/>
<dbReference type="GO" id="GO:0008237">
    <property type="term" value="F:metallopeptidase activity"/>
    <property type="evidence" value="ECO:0007669"/>
    <property type="project" value="UniProtKB-KW"/>
</dbReference>
<comment type="caution">
    <text evidence="3">The sequence shown here is derived from an EMBL/GenBank/DDBJ whole genome shotgun (WGS) entry which is preliminary data.</text>
</comment>
<evidence type="ECO:0000313" key="3">
    <source>
        <dbReference type="EMBL" id="RQG99584.1"/>
    </source>
</evidence>
<dbReference type="Pfam" id="PF02517">
    <property type="entry name" value="Rce1-like"/>
    <property type="match status" value="1"/>
</dbReference>
<feature type="transmembrane region" description="Helical" evidence="1">
    <location>
        <begin position="213"/>
        <end position="232"/>
    </location>
</feature>
<keyword evidence="1" id="KW-0812">Transmembrane</keyword>
<keyword evidence="3" id="KW-0645">Protease</keyword>
<feature type="transmembrane region" description="Helical" evidence="1">
    <location>
        <begin position="111"/>
        <end position="131"/>
    </location>
</feature>
<reference evidence="3 4" key="1">
    <citation type="submission" date="2018-10" db="EMBL/GenBank/DDBJ databases">
        <title>Natrarchaeobius chitinivorans gen. nov., sp. nov., and Natrarchaeobius haloalkaliphilus sp. nov., alkaliphilic, chitin-utilizing haloarchaea from hypersaline alkaline lakes.</title>
        <authorList>
            <person name="Sorokin D.Y."/>
            <person name="Elcheninov A.G."/>
            <person name="Kostrikina N.A."/>
            <person name="Bale N.J."/>
            <person name="Sinninghe Damste J.S."/>
            <person name="Khijniak T.V."/>
            <person name="Kublanov I.V."/>
            <person name="Toshchakov S.V."/>
        </authorList>
    </citation>
    <scope>NUCLEOTIDE SEQUENCE [LARGE SCALE GENOMIC DNA]</scope>
    <source>
        <strain evidence="3 4">AArcht7</strain>
    </source>
</reference>
<gene>
    <name evidence="3" type="ORF">EA472_12995</name>
</gene>
<feature type="transmembrane region" description="Helical" evidence="1">
    <location>
        <begin position="188"/>
        <end position="206"/>
    </location>
</feature>
<dbReference type="AlphaFoldDB" id="A0A3N6MF96"/>
<protein>
    <submittedName>
        <fullName evidence="3">CPBP family intramembrane metalloprotease</fullName>
    </submittedName>
</protein>
<feature type="transmembrane region" description="Helical" evidence="1">
    <location>
        <begin position="152"/>
        <end position="168"/>
    </location>
</feature>
<keyword evidence="3" id="KW-0482">Metalloprotease</keyword>
<accession>A0A3N6MF96</accession>
<dbReference type="GO" id="GO:0006508">
    <property type="term" value="P:proteolysis"/>
    <property type="evidence" value="ECO:0007669"/>
    <property type="project" value="UniProtKB-KW"/>
</dbReference>
<organism evidence="3 4">
    <name type="scientific">Natrarchaeobius chitinivorans</name>
    <dbReference type="NCBI Taxonomy" id="1679083"/>
    <lineage>
        <taxon>Archaea</taxon>
        <taxon>Methanobacteriati</taxon>
        <taxon>Methanobacteriota</taxon>
        <taxon>Stenosarchaea group</taxon>
        <taxon>Halobacteria</taxon>
        <taxon>Halobacteriales</taxon>
        <taxon>Natrialbaceae</taxon>
        <taxon>Natrarchaeobius</taxon>
    </lineage>
</organism>
<feature type="domain" description="CAAX prenyl protease 2/Lysostaphin resistance protein A-like" evidence="2">
    <location>
        <begin position="121"/>
        <end position="225"/>
    </location>
</feature>
<dbReference type="GO" id="GO:0080120">
    <property type="term" value="P:CAAX-box protein maturation"/>
    <property type="evidence" value="ECO:0007669"/>
    <property type="project" value="UniProtKB-ARBA"/>
</dbReference>
<dbReference type="PANTHER" id="PTHR35797">
    <property type="entry name" value="PROTEASE-RELATED"/>
    <property type="match status" value="1"/>
</dbReference>
<feature type="transmembrane region" description="Helical" evidence="1">
    <location>
        <begin position="12"/>
        <end position="32"/>
    </location>
</feature>